<evidence type="ECO:0000256" key="3">
    <source>
        <dbReference type="SAM" id="MobiDB-lite"/>
    </source>
</evidence>
<keyword evidence="5" id="KW-1185">Reference proteome</keyword>
<feature type="region of interest" description="Disordered" evidence="3">
    <location>
        <begin position="104"/>
        <end position="141"/>
    </location>
</feature>
<comment type="similarity">
    <text evidence="1">Belongs to the FAM114 family.</text>
</comment>
<feature type="region of interest" description="Disordered" evidence="3">
    <location>
        <begin position="208"/>
        <end position="237"/>
    </location>
</feature>
<protein>
    <recommendedName>
        <fullName evidence="6">Protein FAM114A2</fullName>
    </recommendedName>
</protein>
<feature type="compositionally biased region" description="Basic and acidic residues" evidence="3">
    <location>
        <begin position="210"/>
        <end position="235"/>
    </location>
</feature>
<proteinExistence type="inferred from homology"/>
<dbReference type="OrthoDB" id="5597648at2759"/>
<evidence type="ECO:0008006" key="6">
    <source>
        <dbReference type="Google" id="ProtNLM"/>
    </source>
</evidence>
<evidence type="ECO:0000256" key="1">
    <source>
        <dbReference type="ARBA" id="ARBA00006903"/>
    </source>
</evidence>
<evidence type="ECO:0000256" key="2">
    <source>
        <dbReference type="ARBA" id="ARBA00022553"/>
    </source>
</evidence>
<organism evidence="4 5">
    <name type="scientific">Trichinella papuae</name>
    <dbReference type="NCBI Taxonomy" id="268474"/>
    <lineage>
        <taxon>Eukaryota</taxon>
        <taxon>Metazoa</taxon>
        <taxon>Ecdysozoa</taxon>
        <taxon>Nematoda</taxon>
        <taxon>Enoplea</taxon>
        <taxon>Dorylaimia</taxon>
        <taxon>Trichinellida</taxon>
        <taxon>Trichinellidae</taxon>
        <taxon>Trichinella</taxon>
    </lineage>
</organism>
<dbReference type="EMBL" id="JYDO01000054">
    <property type="protein sequence ID" value="KRZ74105.1"/>
    <property type="molecule type" value="Genomic_DNA"/>
</dbReference>
<evidence type="ECO:0000313" key="5">
    <source>
        <dbReference type="Proteomes" id="UP000054843"/>
    </source>
</evidence>
<name>A0A0V1MQM3_9BILA</name>
<dbReference type="Proteomes" id="UP000054843">
    <property type="component" value="Unassembled WGS sequence"/>
</dbReference>
<dbReference type="InterPro" id="IPR007998">
    <property type="entry name" value="DUF719"/>
</dbReference>
<sequence>MEKDDAYLSSTEGLCSTFEEMYASDDDYDDSSTDTVSVDKGKKRIKKVERLKKRRSSKKGSKKAGFVDQQDGFKIFAALENIDNEGTGAGDDWGWNWNSEIDVEGEQPTDVAEVDDGKKKSECKSDDEGEKIVESRETLDTSAKDGTEKIITAVKGEEQNKTDQGLFGGLGSLVFKAGYSLQSLGQIIGDRVVTAVETVESSLGMVSPEEMARRNKECENHPVSGEQEKQEKRTTGADICPSGGVVGGLLKNLKNTSMNLVDSSLGALECLGQKTYEVLTERDDTTGRRKLKFERSEPTLSEMLQELRETSDKEAPLQDMTPPPVEEFTFNGLKFFTEKLDEKGINHVMKKLDFFKMIALRKIDSMKMNLPPERLTSVTKSLDKYEQQFLETDESFSDGLLEKQADAKQQDSSDSDFDVTQFELNIELPITYTTKLKIDSIRNSHRRCCDLIAYLKDENSAELGEVVQMTESGLEALADFTFHCANCWLELIKSLNTAKPPPTATALANIVSGMCMEVQTFVADLNGEILKCTTQEDEAQVCATEVFLQANKSCSLIHEAYNFVLPYMQWLQFKNVLN</sequence>
<evidence type="ECO:0000313" key="4">
    <source>
        <dbReference type="EMBL" id="KRZ74105.1"/>
    </source>
</evidence>
<dbReference type="PANTHER" id="PTHR12842">
    <property type="entry name" value="FI01459P"/>
    <property type="match status" value="1"/>
</dbReference>
<dbReference type="AlphaFoldDB" id="A0A0V1MQM3"/>
<feature type="compositionally biased region" description="Basic and acidic residues" evidence="3">
    <location>
        <begin position="115"/>
        <end position="141"/>
    </location>
</feature>
<accession>A0A0V1MQM3</accession>
<keyword evidence="2" id="KW-0597">Phosphoprotein</keyword>
<gene>
    <name evidence="4" type="primary">FAM114A2</name>
    <name evidence="4" type="ORF">T10_11729</name>
</gene>
<reference evidence="4 5" key="1">
    <citation type="submission" date="2015-01" db="EMBL/GenBank/DDBJ databases">
        <title>Evolution of Trichinella species and genotypes.</title>
        <authorList>
            <person name="Korhonen P.K."/>
            <person name="Edoardo P."/>
            <person name="Giuseppe L.R."/>
            <person name="Gasser R.B."/>
        </authorList>
    </citation>
    <scope>NUCLEOTIDE SEQUENCE [LARGE SCALE GENOMIC DNA]</scope>
    <source>
        <strain evidence="4">ISS1980</strain>
    </source>
</reference>
<comment type="caution">
    <text evidence="4">The sequence shown here is derived from an EMBL/GenBank/DDBJ whole genome shotgun (WGS) entry which is preliminary data.</text>
</comment>
<dbReference type="PANTHER" id="PTHR12842:SF6">
    <property type="entry name" value="FI01459P"/>
    <property type="match status" value="1"/>
</dbReference>
<dbReference type="Pfam" id="PF05334">
    <property type="entry name" value="DUF719"/>
    <property type="match status" value="1"/>
</dbReference>